<evidence type="ECO:0000313" key="1">
    <source>
        <dbReference type="EMBL" id="GCB29915.1"/>
    </source>
</evidence>
<protein>
    <submittedName>
        <fullName evidence="1">Uncharacterized protein</fullName>
    </submittedName>
</protein>
<keyword evidence="2" id="KW-1185">Reference proteome</keyword>
<gene>
    <name evidence="1" type="ORF">KGMB03357_15760</name>
</gene>
<name>A0A401LEW8_9FIRM</name>
<comment type="caution">
    <text evidence="1">The sequence shown here is derived from an EMBL/GenBank/DDBJ whole genome shotgun (WGS) entry which is preliminary data.</text>
</comment>
<dbReference type="Proteomes" id="UP000287361">
    <property type="component" value="Unassembled WGS sequence"/>
</dbReference>
<dbReference type="EMBL" id="BHVZ01000004">
    <property type="protein sequence ID" value="GCB29915.1"/>
    <property type="molecule type" value="Genomic_DNA"/>
</dbReference>
<reference evidence="1 2" key="1">
    <citation type="submission" date="2018-10" db="EMBL/GenBank/DDBJ databases">
        <title>Draft Genome Sequence of Anaerotignum sp. KCTC 15736.</title>
        <authorList>
            <person name="Choi S.H."/>
            <person name="Kim J.S."/>
            <person name="Kang S.W."/>
            <person name="Lee J.S."/>
            <person name="Park S.H."/>
        </authorList>
    </citation>
    <scope>NUCLEOTIDE SEQUENCE [LARGE SCALE GENOMIC DNA]</scope>
    <source>
        <strain evidence="1 2">KCTC 15736</strain>
    </source>
</reference>
<organism evidence="1 2">
    <name type="scientific">Anaerotignum faecicola</name>
    <dbReference type="NCBI Taxonomy" id="2358141"/>
    <lineage>
        <taxon>Bacteria</taxon>
        <taxon>Bacillati</taxon>
        <taxon>Bacillota</taxon>
        <taxon>Clostridia</taxon>
        <taxon>Lachnospirales</taxon>
        <taxon>Anaerotignaceae</taxon>
        <taxon>Anaerotignum</taxon>
    </lineage>
</organism>
<evidence type="ECO:0000313" key="2">
    <source>
        <dbReference type="Proteomes" id="UP000287361"/>
    </source>
</evidence>
<accession>A0A401LEW8</accession>
<dbReference type="AlphaFoldDB" id="A0A401LEW8"/>
<proteinExistence type="predicted"/>
<sequence>MLKEYRIGEGAMDTHFGKENNCKLYMLKSNDGRNQEIWVKWDEWIRPNNIISEGSEMPHAVRELLRKWSDEINKIRNEFQNKANIGYAYIDFVYDSVVYKLEPAAIAATKDMFHHLAEMIQRDLKHVGCPYTQYKWELD</sequence>